<name>A0A562WQW2_9BACT</name>
<keyword evidence="1" id="KW-0812">Transmembrane</keyword>
<feature type="transmembrane region" description="Helical" evidence="1">
    <location>
        <begin position="141"/>
        <end position="160"/>
    </location>
</feature>
<organism evidence="2 3">
    <name type="scientific">Geobacter argillaceus</name>
    <dbReference type="NCBI Taxonomy" id="345631"/>
    <lineage>
        <taxon>Bacteria</taxon>
        <taxon>Pseudomonadati</taxon>
        <taxon>Thermodesulfobacteriota</taxon>
        <taxon>Desulfuromonadia</taxon>
        <taxon>Geobacterales</taxon>
        <taxon>Geobacteraceae</taxon>
        <taxon>Geobacter</taxon>
    </lineage>
</organism>
<sequence>MTEGMKFGVIFVAMSIVTIAFCLLFYPPITEKLKDAIALKEQRNYEKAKIYAAFTEAIRDIVAANIMTGLWYVIYFFISTQYLLSKFGAFSYGDNEETFTYLIWVGIPYVACYLHFVLKAGKHQLAIKKSNLQNQENNSKVFWYTFFTPMVLFIVVQKIFHFSTNYPDKNVFLLLSGMK</sequence>
<keyword evidence="1" id="KW-1133">Transmembrane helix</keyword>
<evidence type="ECO:0000256" key="1">
    <source>
        <dbReference type="SAM" id="Phobius"/>
    </source>
</evidence>
<gene>
    <name evidence="2" type="ORF">JN12_00987</name>
</gene>
<protein>
    <submittedName>
        <fullName evidence="2">Uncharacterized protein</fullName>
    </submittedName>
</protein>
<evidence type="ECO:0000313" key="3">
    <source>
        <dbReference type="Proteomes" id="UP000319449"/>
    </source>
</evidence>
<dbReference type="AlphaFoldDB" id="A0A562WQW2"/>
<feature type="transmembrane region" description="Helical" evidence="1">
    <location>
        <begin position="6"/>
        <end position="26"/>
    </location>
</feature>
<dbReference type="Proteomes" id="UP000319449">
    <property type="component" value="Unassembled WGS sequence"/>
</dbReference>
<comment type="caution">
    <text evidence="2">The sequence shown here is derived from an EMBL/GenBank/DDBJ whole genome shotgun (WGS) entry which is preliminary data.</text>
</comment>
<keyword evidence="3" id="KW-1185">Reference proteome</keyword>
<proteinExistence type="predicted"/>
<accession>A0A562WQW2</accession>
<keyword evidence="1" id="KW-0472">Membrane</keyword>
<evidence type="ECO:0000313" key="2">
    <source>
        <dbReference type="EMBL" id="TWJ32545.1"/>
    </source>
</evidence>
<dbReference type="RefSeq" id="WP_145019067.1">
    <property type="nucleotide sequence ID" value="NZ_VLLN01000004.1"/>
</dbReference>
<dbReference type="EMBL" id="VLLN01000004">
    <property type="protein sequence ID" value="TWJ32545.1"/>
    <property type="molecule type" value="Genomic_DNA"/>
</dbReference>
<feature type="transmembrane region" description="Helical" evidence="1">
    <location>
        <begin position="57"/>
        <end position="78"/>
    </location>
</feature>
<feature type="transmembrane region" description="Helical" evidence="1">
    <location>
        <begin position="98"/>
        <end position="120"/>
    </location>
</feature>
<reference evidence="2 3" key="1">
    <citation type="submission" date="2019-07" db="EMBL/GenBank/DDBJ databases">
        <title>Genomic Encyclopedia of Archaeal and Bacterial Type Strains, Phase II (KMG-II): from individual species to whole genera.</title>
        <authorList>
            <person name="Goeker M."/>
        </authorList>
    </citation>
    <scope>NUCLEOTIDE SEQUENCE [LARGE SCALE GENOMIC DNA]</scope>
    <source>
        <strain evidence="2 3">ATCC BAA-1139</strain>
    </source>
</reference>